<evidence type="ECO:0000256" key="2">
    <source>
        <dbReference type="ARBA" id="ARBA00004613"/>
    </source>
</evidence>
<dbReference type="Gene3D" id="1.20.1330.10">
    <property type="entry name" value="f41 fragment of flagellin, N-terminal domain"/>
    <property type="match status" value="1"/>
</dbReference>
<organism evidence="7 8">
    <name type="scientific">Psychromonas ingrahamii (strain DSM 17664 / CCUG 51855 / 37)</name>
    <dbReference type="NCBI Taxonomy" id="357804"/>
    <lineage>
        <taxon>Bacteria</taxon>
        <taxon>Pseudomonadati</taxon>
        <taxon>Pseudomonadota</taxon>
        <taxon>Gammaproteobacteria</taxon>
        <taxon>Alteromonadales</taxon>
        <taxon>Psychromonadaceae</taxon>
        <taxon>Psychromonas</taxon>
    </lineage>
</organism>
<keyword evidence="7" id="KW-0969">Cilium</keyword>
<keyword evidence="7" id="KW-0966">Cell projection</keyword>
<dbReference type="GO" id="GO:0071973">
    <property type="term" value="P:bacterial-type flagellum-dependent cell motility"/>
    <property type="evidence" value="ECO:0007669"/>
    <property type="project" value="InterPro"/>
</dbReference>
<evidence type="ECO:0000256" key="3">
    <source>
        <dbReference type="ARBA" id="ARBA00005709"/>
    </source>
</evidence>
<dbReference type="Proteomes" id="UP000000639">
    <property type="component" value="Chromosome"/>
</dbReference>
<gene>
    <name evidence="7" type="ordered locus">Ping_3568</name>
</gene>
<feature type="domain" description="Flagellin N-terminal" evidence="6">
    <location>
        <begin position="4"/>
        <end position="141"/>
    </location>
</feature>
<sequence>MRISDSHFTNTMLTGMSKSNTELSTLLQQMYTGEKITKPSDDPIATIKLMGLEKTQAEISQYKDNNENVKSGYQLYETHIANVVEGLQSTNELLLWGLNGTMTLEDRAGIVTELESLHASMVSTFNAKNSHGSYLFSGTATDQKPFNITEGVVTANPAINNNTRETAIGDGIMMQNNLTLEKVDAAAILVMLETSITELSKADPNLSKLQEAHNNSLISLNKASSSQAYAGSQINNIDRMLATHSDTELFATKLVDQLTALSYDEASLKLNDFMSALEATQKTFAQISSLSLFKQL</sequence>
<comment type="subcellular location">
    <subcellularLocation>
        <location evidence="1">Bacterial flagellum</location>
    </subcellularLocation>
    <subcellularLocation>
        <location evidence="2">Secreted</location>
    </subcellularLocation>
</comment>
<keyword evidence="4" id="KW-0964">Secreted</keyword>
<reference evidence="7 8" key="1">
    <citation type="submission" date="2007-01" db="EMBL/GenBank/DDBJ databases">
        <title>Complete sequence of Psychromonas ingrahamii 37.</title>
        <authorList>
            <consortium name="US DOE Joint Genome Institute"/>
            <person name="Copeland A."/>
            <person name="Lucas S."/>
            <person name="Lapidus A."/>
            <person name="Barry K."/>
            <person name="Detter J.C."/>
            <person name="Glavina del Rio T."/>
            <person name="Hammon N."/>
            <person name="Israni S."/>
            <person name="Dalin E."/>
            <person name="Tice H."/>
            <person name="Pitluck S."/>
            <person name="Thompson L.S."/>
            <person name="Brettin T."/>
            <person name="Bruce D."/>
            <person name="Han C."/>
            <person name="Tapia R."/>
            <person name="Schmutz J."/>
            <person name="Larimer F."/>
            <person name="Land M."/>
            <person name="Hauser L."/>
            <person name="Kyrpides N."/>
            <person name="Ivanova N."/>
            <person name="Staley J."/>
            <person name="Richardson P."/>
        </authorList>
    </citation>
    <scope>NUCLEOTIDE SEQUENCE [LARGE SCALE GENOMIC DNA]</scope>
    <source>
        <strain evidence="7 8">37</strain>
    </source>
</reference>
<dbReference type="InterPro" id="IPR013384">
    <property type="entry name" value="Flagell_FlgL"/>
</dbReference>
<accession>A1T0I6</accession>
<dbReference type="PANTHER" id="PTHR42792:SF1">
    <property type="entry name" value="FLAGELLAR HOOK-ASSOCIATED PROTEIN 3"/>
    <property type="match status" value="1"/>
</dbReference>
<evidence type="ECO:0000256" key="4">
    <source>
        <dbReference type="ARBA" id="ARBA00022525"/>
    </source>
</evidence>
<keyword evidence="7" id="KW-0282">Flagellum</keyword>
<comment type="similarity">
    <text evidence="3">Belongs to the bacterial flagellin family.</text>
</comment>
<name>A1T0I6_PSYIN</name>
<dbReference type="InterPro" id="IPR001029">
    <property type="entry name" value="Flagellin_N"/>
</dbReference>
<keyword evidence="8" id="KW-1185">Reference proteome</keyword>
<dbReference type="eggNOG" id="COG1344">
    <property type="taxonomic scope" value="Bacteria"/>
</dbReference>
<dbReference type="EMBL" id="CP000510">
    <property type="protein sequence ID" value="ABM05251.1"/>
    <property type="molecule type" value="Genomic_DNA"/>
</dbReference>
<dbReference type="SUPFAM" id="SSF64518">
    <property type="entry name" value="Phase 1 flagellin"/>
    <property type="match status" value="1"/>
</dbReference>
<dbReference type="HOGENOM" id="CLU_024437_2_1_6"/>
<keyword evidence="5" id="KW-0975">Bacterial flagellum</keyword>
<dbReference type="OrthoDB" id="9768249at2"/>
<dbReference type="AlphaFoldDB" id="A1T0I6"/>
<proteinExistence type="inferred from homology"/>
<dbReference type="Pfam" id="PF00669">
    <property type="entry name" value="Flagellin_N"/>
    <property type="match status" value="1"/>
</dbReference>
<dbReference type="GO" id="GO:0005198">
    <property type="term" value="F:structural molecule activity"/>
    <property type="evidence" value="ECO:0007669"/>
    <property type="project" value="InterPro"/>
</dbReference>
<evidence type="ECO:0000313" key="8">
    <source>
        <dbReference type="Proteomes" id="UP000000639"/>
    </source>
</evidence>
<dbReference type="InterPro" id="IPR001492">
    <property type="entry name" value="Flagellin"/>
</dbReference>
<evidence type="ECO:0000256" key="1">
    <source>
        <dbReference type="ARBA" id="ARBA00004365"/>
    </source>
</evidence>
<protein>
    <submittedName>
        <fullName evidence="7">Flagellar hook-associated protein 3</fullName>
    </submittedName>
</protein>
<dbReference type="KEGG" id="pin:Ping_3568"/>
<dbReference type="GO" id="GO:0005576">
    <property type="term" value="C:extracellular region"/>
    <property type="evidence" value="ECO:0007669"/>
    <property type="project" value="UniProtKB-SubCell"/>
</dbReference>
<dbReference type="RefSeq" id="WP_011771799.1">
    <property type="nucleotide sequence ID" value="NC_008709.1"/>
</dbReference>
<dbReference type="PANTHER" id="PTHR42792">
    <property type="entry name" value="FLAGELLIN"/>
    <property type="match status" value="1"/>
</dbReference>
<evidence type="ECO:0000256" key="5">
    <source>
        <dbReference type="ARBA" id="ARBA00023143"/>
    </source>
</evidence>
<dbReference type="NCBIfam" id="TIGR02550">
    <property type="entry name" value="flagell_flgL"/>
    <property type="match status" value="1"/>
</dbReference>
<dbReference type="GO" id="GO:0009424">
    <property type="term" value="C:bacterial-type flagellum hook"/>
    <property type="evidence" value="ECO:0007669"/>
    <property type="project" value="InterPro"/>
</dbReference>
<evidence type="ECO:0000259" key="6">
    <source>
        <dbReference type="Pfam" id="PF00669"/>
    </source>
</evidence>
<dbReference type="STRING" id="357804.Ping_3568"/>
<evidence type="ECO:0000313" key="7">
    <source>
        <dbReference type="EMBL" id="ABM05251.1"/>
    </source>
</evidence>